<keyword evidence="1" id="KW-0472">Membrane</keyword>
<dbReference type="EMBL" id="MU005958">
    <property type="protein sequence ID" value="KAF2864058.1"/>
    <property type="molecule type" value="Genomic_DNA"/>
</dbReference>
<reference evidence="2" key="1">
    <citation type="journal article" date="2020" name="Stud. Mycol.">
        <title>101 Dothideomycetes genomes: a test case for predicting lifestyles and emergence of pathogens.</title>
        <authorList>
            <person name="Haridas S."/>
            <person name="Albert R."/>
            <person name="Binder M."/>
            <person name="Bloem J."/>
            <person name="Labutti K."/>
            <person name="Salamov A."/>
            <person name="Andreopoulos B."/>
            <person name="Baker S."/>
            <person name="Barry K."/>
            <person name="Bills G."/>
            <person name="Bluhm B."/>
            <person name="Cannon C."/>
            <person name="Castanera R."/>
            <person name="Culley D."/>
            <person name="Daum C."/>
            <person name="Ezra D."/>
            <person name="Gonzalez J."/>
            <person name="Henrissat B."/>
            <person name="Kuo A."/>
            <person name="Liang C."/>
            <person name="Lipzen A."/>
            <person name="Lutzoni F."/>
            <person name="Magnuson J."/>
            <person name="Mondo S."/>
            <person name="Nolan M."/>
            <person name="Ohm R."/>
            <person name="Pangilinan J."/>
            <person name="Park H.-J."/>
            <person name="Ramirez L."/>
            <person name="Alfaro M."/>
            <person name="Sun H."/>
            <person name="Tritt A."/>
            <person name="Yoshinaga Y."/>
            <person name="Zwiers L.-H."/>
            <person name="Turgeon B."/>
            <person name="Goodwin S."/>
            <person name="Spatafora J."/>
            <person name="Crous P."/>
            <person name="Grigoriev I."/>
        </authorList>
    </citation>
    <scope>NUCLEOTIDE SEQUENCE</scope>
    <source>
        <strain evidence="2">CBS 480.64</strain>
    </source>
</reference>
<gene>
    <name evidence="2" type="ORF">K470DRAFT_254389</name>
</gene>
<evidence type="ECO:0000256" key="1">
    <source>
        <dbReference type="SAM" id="Phobius"/>
    </source>
</evidence>
<name>A0A6A7CC31_9PEZI</name>
<evidence type="ECO:0000313" key="2">
    <source>
        <dbReference type="EMBL" id="KAF2864058.1"/>
    </source>
</evidence>
<dbReference type="Proteomes" id="UP000799421">
    <property type="component" value="Unassembled WGS sequence"/>
</dbReference>
<feature type="transmembrane region" description="Helical" evidence="1">
    <location>
        <begin position="313"/>
        <end position="332"/>
    </location>
</feature>
<sequence length="369" mass="40251">MALPYRRLPLRSSQRLFSTTCWRKAELTAILTTPPVALLDALHSSGLSWTYAIPASALIIRSIIALCFRRSQFTDPAANAVLLPLAYARSLGRYGSDMKTRTRGMGIIAKIAPRLHYSWTMYREMRQLKKDLGIRVGGIRPFAEFGGLVIMTEGIRAKFGAREGLLGLVLAPIRGAWEIILMPLKGWRGEAAQEGTEETAAGLIDPSIHVEGPSWCADLAVADPTLAVPTALFSVMLLNTFVGASGFIAELARGTSAAGAPPATNVSPVNRTGSKVVHKNLGQSKAVFFDRLLEAVNGISLTNASRLSLTVKFLFFIGSIHIPVAILLYILANSTLSLFLRGRTQVTKTAMRPITPCRRPLRYRVRRNP</sequence>
<dbReference type="AlphaFoldDB" id="A0A6A7CC31"/>
<dbReference type="OrthoDB" id="2148490at2759"/>
<evidence type="ECO:0000313" key="3">
    <source>
        <dbReference type="Proteomes" id="UP000799421"/>
    </source>
</evidence>
<organism evidence="2 3">
    <name type="scientific">Piedraia hortae CBS 480.64</name>
    <dbReference type="NCBI Taxonomy" id="1314780"/>
    <lineage>
        <taxon>Eukaryota</taxon>
        <taxon>Fungi</taxon>
        <taxon>Dikarya</taxon>
        <taxon>Ascomycota</taxon>
        <taxon>Pezizomycotina</taxon>
        <taxon>Dothideomycetes</taxon>
        <taxon>Dothideomycetidae</taxon>
        <taxon>Capnodiales</taxon>
        <taxon>Piedraiaceae</taxon>
        <taxon>Piedraia</taxon>
    </lineage>
</organism>
<proteinExistence type="predicted"/>
<keyword evidence="1" id="KW-0812">Transmembrane</keyword>
<protein>
    <submittedName>
        <fullName evidence="2">Uncharacterized protein</fullName>
    </submittedName>
</protein>
<keyword evidence="3" id="KW-1185">Reference proteome</keyword>
<accession>A0A6A7CC31</accession>
<keyword evidence="1" id="KW-1133">Transmembrane helix</keyword>